<dbReference type="PATRIC" id="fig|1132509.6.peg.1422"/>
<dbReference type="EMBL" id="AOMB01000017">
    <property type="protein sequence ID" value="EMA39554.1"/>
    <property type="molecule type" value="Genomic_DNA"/>
</dbReference>
<sequence>MNKTGTELLGSLLVPLCRFGYHDYDPQYVVRMDAIGLGDDRYPLRMRWRCSRCGKQCTLPAGVSP</sequence>
<dbReference type="AlphaFoldDB" id="M0M4M1"/>
<accession>M0M4M1</accession>
<proteinExistence type="predicted"/>
<dbReference type="Proteomes" id="UP000011566">
    <property type="component" value="Unassembled WGS sequence"/>
</dbReference>
<dbReference type="OrthoDB" id="209546at2157"/>
<comment type="caution">
    <text evidence="1">The sequence shown here is derived from an EMBL/GenBank/DDBJ whole genome shotgun (WGS) entry which is preliminary data.</text>
</comment>
<organism evidence="1 2">
    <name type="scientific">Halococcus hamelinensis 100A6</name>
    <dbReference type="NCBI Taxonomy" id="1132509"/>
    <lineage>
        <taxon>Archaea</taxon>
        <taxon>Methanobacteriati</taxon>
        <taxon>Methanobacteriota</taxon>
        <taxon>Stenosarchaea group</taxon>
        <taxon>Halobacteria</taxon>
        <taxon>Halobacteriales</taxon>
        <taxon>Halococcaceae</taxon>
        <taxon>Halococcus</taxon>
    </lineage>
</organism>
<evidence type="ECO:0000313" key="1">
    <source>
        <dbReference type="EMBL" id="EMA39554.1"/>
    </source>
</evidence>
<name>M0M4M1_9EURY</name>
<protein>
    <submittedName>
        <fullName evidence="1">Uncharacterized protein</fullName>
    </submittedName>
</protein>
<reference evidence="1 2" key="1">
    <citation type="journal article" date="2014" name="PLoS Genet.">
        <title>Phylogenetically driven sequencing of extremely halophilic archaea reveals strategies for static and dynamic osmo-response.</title>
        <authorList>
            <person name="Becker E.A."/>
            <person name="Seitzer P.M."/>
            <person name="Tritt A."/>
            <person name="Larsen D."/>
            <person name="Krusor M."/>
            <person name="Yao A.I."/>
            <person name="Wu D."/>
            <person name="Madern D."/>
            <person name="Eisen J.A."/>
            <person name="Darling A.E."/>
            <person name="Facciotti M.T."/>
        </authorList>
    </citation>
    <scope>NUCLEOTIDE SEQUENCE [LARGE SCALE GENOMIC DNA]</scope>
    <source>
        <strain evidence="1 2">100A6</strain>
    </source>
</reference>
<evidence type="ECO:0000313" key="2">
    <source>
        <dbReference type="Proteomes" id="UP000011566"/>
    </source>
</evidence>
<keyword evidence="2" id="KW-1185">Reference proteome</keyword>
<gene>
    <name evidence="1" type="ORF">C447_06236</name>
</gene>
<dbReference type="RefSeq" id="WP_007691970.1">
    <property type="nucleotide sequence ID" value="NZ_AJRK01000103.1"/>
</dbReference>